<dbReference type="PANTHER" id="PTHR46562">
    <property type="entry name" value="SERINE/THREONINE-KINASE ULK4-LIKE PROTEIN-RELATED"/>
    <property type="match status" value="1"/>
</dbReference>
<comment type="caution">
    <text evidence="3">The sequence shown here is derived from an EMBL/GenBank/DDBJ whole genome shotgun (WGS) entry which is preliminary data.</text>
</comment>
<feature type="region of interest" description="Disordered" evidence="1">
    <location>
        <begin position="197"/>
        <end position="225"/>
    </location>
</feature>
<gene>
    <name evidence="3" type="ORF">TrST_g5877</name>
</gene>
<dbReference type="AlphaFoldDB" id="A0A9W7B3S4"/>
<dbReference type="Proteomes" id="UP001165085">
    <property type="component" value="Unassembled WGS sequence"/>
</dbReference>
<dbReference type="InterPro" id="IPR044591">
    <property type="entry name" value="RUK"/>
</dbReference>
<evidence type="ECO:0000313" key="3">
    <source>
        <dbReference type="EMBL" id="GMH83736.1"/>
    </source>
</evidence>
<protein>
    <recommendedName>
        <fullName evidence="2">Protein kinase domain-containing protein</fullName>
    </recommendedName>
</protein>
<feature type="domain" description="Protein kinase" evidence="2">
    <location>
        <begin position="4"/>
        <end position="264"/>
    </location>
</feature>
<evidence type="ECO:0000259" key="2">
    <source>
        <dbReference type="PROSITE" id="PS50011"/>
    </source>
</evidence>
<feature type="compositionally biased region" description="Basic and acidic residues" evidence="1">
    <location>
        <begin position="213"/>
        <end position="224"/>
    </location>
</feature>
<dbReference type="GO" id="GO:0005524">
    <property type="term" value="F:ATP binding"/>
    <property type="evidence" value="ECO:0007669"/>
    <property type="project" value="InterPro"/>
</dbReference>
<dbReference type="PANTHER" id="PTHR46562:SF1">
    <property type="entry name" value="SERINE_THREONINE-PROTEIN KINASE ULK4"/>
    <property type="match status" value="1"/>
</dbReference>
<dbReference type="Pfam" id="PF00069">
    <property type="entry name" value="Pkinase"/>
    <property type="match status" value="1"/>
</dbReference>
<dbReference type="InterPro" id="IPR000719">
    <property type="entry name" value="Prot_kinase_dom"/>
</dbReference>
<sequence>MDKFHIYSPLGSPSSSTYRARARHTISFCAITRLPKSTLPTTSHAVSLMHRFSHVNILGFIDWYETANNLWLILEYCPAGSLRKIMDVDVRFPESSVKLFGVDLVGGLGYLHGHSTVYNNLNPRNILLDEFGVLKLSKFNRALKTPEGKVEVDHCGEYTAPELWREETCVPSYSSDVWALGCLLYELYYGEVPFQGSTPSSLQRSITSSSPKFRTDDKGLDDTLNKTASTTPCSMLFYDLVVRCLKKDPTERLNPKELAEHGFWEGECKWEGEIRRQAGWDRLWGENVEGYYRGDRRGEENSREKGFEEIQEKSYIEEEVEALKELDVSELNVAADQAHMQSVESDRLSQTSLDEDPDCAEITQLTENGNNNNNNDNNSSTTAFLTNTTQTSLRPSSPPPFTRLSAIDHLYTTVDTKVSPIYIPLPPPSSLPPHPLKFPKQTLQTLSTFTSPQLEMYAKTIYKHLKDPVTLVYLMEITKEVKVANLIVNSSFFETIFKSASTSPLSLNVLGLSLQRCSYVFRDCGVAIVDILTEEIRKVGRRNSAYLESLLGLLGEIGFYNVTGKEWNVTQEELDIFKTYAGKYEAANKTIENIINVCKDDNIVKSLCDVDVLRQIFDMQEVDFAAAEGIVGGMIFGCGATVIKELGFNSKQNWEALPLVTKTILRNPARFTAQVTSNLEENQDTKKNFSTLNFLNVLLLNPSPFSSFLQTSSKIKSSIKRLVERGATGAIRGKAMISCGLIEDAAGLERRVMPYITKCLEKSTEDTYFFNCAKAMVTSIVDNVKILARRALVEKEWSRDIRSIIGWKVCRRQGCLGTGFFKDMGKAMSCVDNVEEVLACVEIFVGEGGLEEENGGEDFLTYIVEPMLRLLEDDNHDIKLTALSLLRLSLPKLFCVLGGEKRRALENISKNIFVVMPELISGGGLVGNYAVTLLAELSGKCVDVWGEGAGRVWEGCADEVDLQVGTALIGAAGVEGDKAIANCVRTLIFNGHTDSNRLPLPSILSVLFELDFPTRACDALSLALSRDDWQSALGWVNCLKCLVASVSGVMPRSDSNVEQENRRGAIESPPPNSHHDTSADDAWGSDILSPSQLHRLKTPTKTSPAEESLRKCKKCLNDIAVWSSLFIAVVNHFPKESIKDGASYVMSAVATLSGDRCYSGMFGVERNGMEASLHLTQILKEESKSRKEPSRSSVRVLRVLLMGEELTLKVLLRSTSMLKAVEELSGQNERMQGENGREVVKMSTALMRRVRVFREGK</sequence>
<dbReference type="EMBL" id="BRXY01000284">
    <property type="protein sequence ID" value="GMH83736.1"/>
    <property type="molecule type" value="Genomic_DNA"/>
</dbReference>
<evidence type="ECO:0000313" key="4">
    <source>
        <dbReference type="Proteomes" id="UP001165085"/>
    </source>
</evidence>
<dbReference type="GO" id="GO:0004672">
    <property type="term" value="F:protein kinase activity"/>
    <property type="evidence" value="ECO:0007669"/>
    <property type="project" value="InterPro"/>
</dbReference>
<feature type="region of interest" description="Disordered" evidence="1">
    <location>
        <begin position="1052"/>
        <end position="1081"/>
    </location>
</feature>
<proteinExistence type="predicted"/>
<dbReference type="InterPro" id="IPR011009">
    <property type="entry name" value="Kinase-like_dom_sf"/>
</dbReference>
<dbReference type="PROSITE" id="PS50011">
    <property type="entry name" value="PROTEIN_KINASE_DOM"/>
    <property type="match status" value="1"/>
</dbReference>
<evidence type="ECO:0000256" key="1">
    <source>
        <dbReference type="SAM" id="MobiDB-lite"/>
    </source>
</evidence>
<dbReference type="SUPFAM" id="SSF56112">
    <property type="entry name" value="Protein kinase-like (PK-like)"/>
    <property type="match status" value="1"/>
</dbReference>
<organism evidence="3 4">
    <name type="scientific">Triparma strigata</name>
    <dbReference type="NCBI Taxonomy" id="1606541"/>
    <lineage>
        <taxon>Eukaryota</taxon>
        <taxon>Sar</taxon>
        <taxon>Stramenopiles</taxon>
        <taxon>Ochrophyta</taxon>
        <taxon>Bolidophyceae</taxon>
        <taxon>Parmales</taxon>
        <taxon>Triparmaceae</taxon>
        <taxon>Triparma</taxon>
    </lineage>
</organism>
<feature type="compositionally biased region" description="Polar residues" evidence="1">
    <location>
        <begin position="197"/>
        <end position="212"/>
    </location>
</feature>
<dbReference type="OrthoDB" id="24822at2759"/>
<dbReference type="Gene3D" id="1.10.510.10">
    <property type="entry name" value="Transferase(Phosphotransferase) domain 1"/>
    <property type="match status" value="1"/>
</dbReference>
<accession>A0A9W7B3S4</accession>
<name>A0A9W7B3S4_9STRA</name>
<reference evidence="4" key="1">
    <citation type="journal article" date="2023" name="Commun. Biol.">
        <title>Genome analysis of Parmales, the sister group of diatoms, reveals the evolutionary specialization of diatoms from phago-mixotrophs to photoautotrophs.</title>
        <authorList>
            <person name="Ban H."/>
            <person name="Sato S."/>
            <person name="Yoshikawa S."/>
            <person name="Yamada K."/>
            <person name="Nakamura Y."/>
            <person name="Ichinomiya M."/>
            <person name="Sato N."/>
            <person name="Blanc-Mathieu R."/>
            <person name="Endo H."/>
            <person name="Kuwata A."/>
            <person name="Ogata H."/>
        </authorList>
    </citation>
    <scope>NUCLEOTIDE SEQUENCE [LARGE SCALE GENOMIC DNA]</scope>
    <source>
        <strain evidence="4">NIES 3701</strain>
    </source>
</reference>
<dbReference type="GO" id="GO:0008017">
    <property type="term" value="F:microtubule binding"/>
    <property type="evidence" value="ECO:0007669"/>
    <property type="project" value="InterPro"/>
</dbReference>
<keyword evidence="4" id="KW-1185">Reference proteome</keyword>